<dbReference type="SUPFAM" id="SSF75005">
    <property type="entry name" value="Arabinanase/levansucrase/invertase"/>
    <property type="match status" value="1"/>
</dbReference>
<evidence type="ECO:0000313" key="4">
    <source>
        <dbReference type="Proteomes" id="UP001161691"/>
    </source>
</evidence>
<feature type="domain" description="F5/8 type C" evidence="2">
    <location>
        <begin position="704"/>
        <end position="862"/>
    </location>
</feature>
<organism evidence="3 4">
    <name type="scientific">Cohnella hashimotonis</name>
    <dbReference type="NCBI Taxonomy" id="2826895"/>
    <lineage>
        <taxon>Bacteria</taxon>
        <taxon>Bacillati</taxon>
        <taxon>Bacillota</taxon>
        <taxon>Bacilli</taxon>
        <taxon>Bacillales</taxon>
        <taxon>Paenibacillaceae</taxon>
        <taxon>Cohnella</taxon>
    </lineage>
</organism>
<dbReference type="PROSITE" id="PS50022">
    <property type="entry name" value="FA58C_3"/>
    <property type="match status" value="1"/>
</dbReference>
<comment type="caution">
    <text evidence="3">The sequence shown here is derived from an EMBL/GenBank/DDBJ whole genome shotgun (WGS) entry which is preliminary data.</text>
</comment>
<dbReference type="SUPFAM" id="SSF49785">
    <property type="entry name" value="Galactose-binding domain-like"/>
    <property type="match status" value="1"/>
</dbReference>
<dbReference type="Proteomes" id="UP001161691">
    <property type="component" value="Unassembled WGS sequence"/>
</dbReference>
<evidence type="ECO:0000259" key="2">
    <source>
        <dbReference type="PROSITE" id="PS50022"/>
    </source>
</evidence>
<dbReference type="Gene3D" id="2.115.10.20">
    <property type="entry name" value="Glycosyl hydrolase domain, family 43"/>
    <property type="match status" value="1"/>
</dbReference>
<dbReference type="InterPro" id="IPR023296">
    <property type="entry name" value="Glyco_hydro_beta-prop_sf"/>
</dbReference>
<dbReference type="RefSeq" id="WP_282908824.1">
    <property type="nucleotide sequence ID" value="NZ_JAGRPV010000001.1"/>
</dbReference>
<dbReference type="InterPro" id="IPR008979">
    <property type="entry name" value="Galactose-bd-like_sf"/>
</dbReference>
<keyword evidence="4" id="KW-1185">Reference proteome</keyword>
<feature type="signal peptide" evidence="1">
    <location>
        <begin position="1"/>
        <end position="25"/>
    </location>
</feature>
<evidence type="ECO:0000313" key="3">
    <source>
        <dbReference type="EMBL" id="MDI4645925.1"/>
    </source>
</evidence>
<gene>
    <name evidence="3" type="ORF">KB449_13195</name>
</gene>
<name>A0ABT6THX4_9BACL</name>
<sequence length="870" mass="92161">MKTKWLSFVPAILLLLLCLPITASAVSSTTQQLAVVGSPGWDIYSGATIGGYRYGPSFIVNSDGSIDMWACSEGGSPLPYDYIRYQRSTDGGVTWGSNQIVLPPTAGSMDALSTCDPGVIKFGGYYYIAYTSTTNRGGTNNQIFVARSTSPTGTWEKWNGTGWGGNPQPFIVYDGSPLVYGAGQPSFVVKGSTLYIYYSWIDNNMNQMRVATASTANANWPGSLTFHGAGINKSSFEDATDVKYVEALDKFIGVQTNNWGSDVSYVEVYSSSNGFDFTKEYYMDGDHYARASNAGLSGDALGHIKATDSPFLSYAYGSFGATLNWNTRLTPITMSLKTSGSFSDNFSGGAGKWTAYQGSWSVSGGAYTQSSLTTDTAYAGVSETVFGNAIYDADVRITAAADPGEWAGLHIGKIKENDNFTQSGYLVFIRANGNMALFKAGTGQVTGETASGLDPTAGSVHLKVVKSGGNIKVFTNGSASPLIDWTDNGLYYDSGYFGVVTRLASATFDNVAAINNFSDDFASGAGNWTVNSGTWAVSGGTYNQTNAAADPGSSTLNNLVLGNGVIEADVKINAGTSGNWTGLSFAKTLPTDAYFDSGYLVLLESSGNVSLYKGGTENKVVVKPVTTGTNPTTGFVHLKVMKHGGNIQVFVGNVASPQIDWNDPNTVFGSGYVSLTNVKSSVSFDNIAWTTQKVPGGSTNLGASNIPNLARFKTVSSNDSLVIADWDVSRLTDGIETPVFGSAGYTTSPYSAANISASPVWVDIDLGSDQTVDKVKLFPRLFTEAVGGGSPNFPVDFTIQTAPDGGSYGTVATIANQGNPVGFPKEYNFTPVTARHVRILVTKLGTPTVDDPGSYRLQLSEIEIYHYQLS</sequence>
<dbReference type="Gene3D" id="2.60.120.260">
    <property type="entry name" value="Galactose-binding domain-like"/>
    <property type="match status" value="1"/>
</dbReference>
<keyword evidence="1" id="KW-0732">Signal</keyword>
<feature type="chain" id="PRO_5046548382" evidence="1">
    <location>
        <begin position="26"/>
        <end position="870"/>
    </location>
</feature>
<evidence type="ECO:0000256" key="1">
    <source>
        <dbReference type="SAM" id="SignalP"/>
    </source>
</evidence>
<accession>A0ABT6THX4</accession>
<dbReference type="Gene3D" id="2.60.120.560">
    <property type="entry name" value="Exo-inulinase, domain 1"/>
    <property type="match status" value="2"/>
</dbReference>
<dbReference type="Pfam" id="PF22633">
    <property type="entry name" value="F5_F8_type_C_2"/>
    <property type="match status" value="1"/>
</dbReference>
<dbReference type="InterPro" id="IPR000421">
    <property type="entry name" value="FA58C"/>
</dbReference>
<protein>
    <submittedName>
        <fullName evidence="3">Discoidin domain-containing protein</fullName>
    </submittedName>
</protein>
<dbReference type="EMBL" id="JAGRPV010000001">
    <property type="protein sequence ID" value="MDI4645925.1"/>
    <property type="molecule type" value="Genomic_DNA"/>
</dbReference>
<proteinExistence type="predicted"/>
<reference evidence="3" key="1">
    <citation type="submission" date="2023-04" db="EMBL/GenBank/DDBJ databases">
        <title>Comparative genomic analysis of Cohnella hashimotonis sp. nov., isolated from the International Space Station.</title>
        <authorList>
            <person name="Venkateswaran K."/>
            <person name="Simpson A."/>
        </authorList>
    </citation>
    <scope>NUCLEOTIDE SEQUENCE</scope>
    <source>
        <strain evidence="3">F6_2S_P_1</strain>
    </source>
</reference>